<proteinExistence type="predicted"/>
<dbReference type="Pfam" id="PF13539">
    <property type="entry name" value="Peptidase_M15_4"/>
    <property type="match status" value="1"/>
</dbReference>
<name>A0ABQ6HTA2_9MICO</name>
<evidence type="ECO:0000313" key="3">
    <source>
        <dbReference type="EMBL" id="GMA21048.1"/>
    </source>
</evidence>
<organism evidence="3 4">
    <name type="scientific">Arsenicicoccus piscis</name>
    <dbReference type="NCBI Taxonomy" id="673954"/>
    <lineage>
        <taxon>Bacteria</taxon>
        <taxon>Bacillati</taxon>
        <taxon>Actinomycetota</taxon>
        <taxon>Actinomycetes</taxon>
        <taxon>Micrococcales</taxon>
        <taxon>Intrasporangiaceae</taxon>
        <taxon>Arsenicicoccus</taxon>
    </lineage>
</organism>
<dbReference type="InterPro" id="IPR039561">
    <property type="entry name" value="Peptidase_M15C"/>
</dbReference>
<dbReference type="Gene3D" id="3.30.1380.10">
    <property type="match status" value="1"/>
</dbReference>
<dbReference type="InterPro" id="IPR009045">
    <property type="entry name" value="Zn_M74/Hedgehog-like"/>
</dbReference>
<gene>
    <name evidence="3" type="ORF">GCM10025862_30690</name>
</gene>
<reference evidence="4" key="1">
    <citation type="journal article" date="2019" name="Int. J. Syst. Evol. Microbiol.">
        <title>The Global Catalogue of Microorganisms (GCM) 10K type strain sequencing project: providing services to taxonomists for standard genome sequencing and annotation.</title>
        <authorList>
            <consortium name="The Broad Institute Genomics Platform"/>
            <consortium name="The Broad Institute Genome Sequencing Center for Infectious Disease"/>
            <person name="Wu L."/>
            <person name="Ma J."/>
        </authorList>
    </citation>
    <scope>NUCLEOTIDE SEQUENCE [LARGE SCALE GENOMIC DNA]</scope>
    <source>
        <strain evidence="4">NBRC 105830</strain>
    </source>
</reference>
<keyword evidence="1" id="KW-0732">Signal</keyword>
<keyword evidence="4" id="KW-1185">Reference proteome</keyword>
<sequence>MRITAALQCAVLCPSPTAFVAEHGRFQITGSVQGLAAGSGLSILAVGPTGVTTRTPVAVAADGRFEWSGPVAGSGSHTFYVTTNRSSVGSATGGSVGGGAATGALVAHVAPLAVSVTSGLAPRSYTLANPVATGRISAGVAGRMVWTEALLQGRWTRISTATTGAGGAYSIPLAWGAGKLNAVSYRVGYTGANHPRTVYGPQIRLTRFPELRATVRAAKASDVPLSYRAGCPVGPAQLTRIDLNYVGFDGNQHRGFLIVRSTRAAKFIDVFTKALNSRFPMRVMQDPSAYGNDDYRSMAADNTYAFSCRRVTGNPLSMSPHSYGQSIDVNTVENPYRQPNGVWVPANGRAYVNRSWVRPGMLVPGGTVPKAFAANGFRWLTGFDWQHFQL</sequence>
<protein>
    <recommendedName>
        <fullName evidence="2">Peptidase M15C domain-containing protein</fullName>
    </recommendedName>
</protein>
<comment type="caution">
    <text evidence="3">The sequence shown here is derived from an EMBL/GenBank/DDBJ whole genome shotgun (WGS) entry which is preliminary data.</text>
</comment>
<feature type="chain" id="PRO_5045357754" description="Peptidase M15C domain-containing protein" evidence="1">
    <location>
        <begin position="21"/>
        <end position="390"/>
    </location>
</feature>
<dbReference type="SUPFAM" id="SSF55166">
    <property type="entry name" value="Hedgehog/DD-peptidase"/>
    <property type="match status" value="1"/>
</dbReference>
<dbReference type="Proteomes" id="UP001157109">
    <property type="component" value="Unassembled WGS sequence"/>
</dbReference>
<evidence type="ECO:0000256" key="1">
    <source>
        <dbReference type="SAM" id="SignalP"/>
    </source>
</evidence>
<evidence type="ECO:0000313" key="4">
    <source>
        <dbReference type="Proteomes" id="UP001157109"/>
    </source>
</evidence>
<dbReference type="EMBL" id="BSUJ01000001">
    <property type="protein sequence ID" value="GMA21048.1"/>
    <property type="molecule type" value="Genomic_DNA"/>
</dbReference>
<accession>A0ABQ6HTA2</accession>
<feature type="signal peptide" evidence="1">
    <location>
        <begin position="1"/>
        <end position="20"/>
    </location>
</feature>
<evidence type="ECO:0000259" key="2">
    <source>
        <dbReference type="Pfam" id="PF13539"/>
    </source>
</evidence>
<feature type="domain" description="Peptidase M15C" evidence="2">
    <location>
        <begin position="316"/>
        <end position="389"/>
    </location>
</feature>